<reference evidence="4" key="1">
    <citation type="journal article" date="2019" name="Int. J. Syst. Evol. Microbiol.">
        <title>The Global Catalogue of Microorganisms (GCM) 10K type strain sequencing project: providing services to taxonomists for standard genome sequencing and annotation.</title>
        <authorList>
            <consortium name="The Broad Institute Genomics Platform"/>
            <consortium name="The Broad Institute Genome Sequencing Center for Infectious Disease"/>
            <person name="Wu L."/>
            <person name="Ma J."/>
        </authorList>
    </citation>
    <scope>NUCLEOTIDE SEQUENCE [LARGE SCALE GENOMIC DNA]</scope>
    <source>
        <strain evidence="4">CGMCC 4.7643</strain>
    </source>
</reference>
<organism evidence="3 4">
    <name type="scientific">Amycolatopsis samaneae</name>
    <dbReference type="NCBI Taxonomy" id="664691"/>
    <lineage>
        <taxon>Bacteria</taxon>
        <taxon>Bacillati</taxon>
        <taxon>Actinomycetota</taxon>
        <taxon>Actinomycetes</taxon>
        <taxon>Pseudonocardiales</taxon>
        <taxon>Pseudonocardiaceae</taxon>
        <taxon>Amycolatopsis</taxon>
    </lineage>
</organism>
<sequence length="425" mass="43474">MRILRSRMRGFRGSAIAMLTVTVLAGLIHPPAALADPVAAGSTGVRAEPSDREKALSLWKAGGPSVIAGAAAALTGSDDDVRKFLTADVDRLADNDVWNRIGQLVLIAGANTRTAASRVFDGTPADRRQFLDEGWKAPWKADIAVKVGQVMTAARPGSNVRAEGSKAIDSDNVDVMIDFLSTGQEAARDADDTNLVGQLMRDSGQGTRVWEAAQRALDGTIQDIREFLRQGYQVAAQRDQEVLSVKHLADLARDAGERAASQLQAARDAADSAIAAARRAEEAANRARKETEDAQKDAAKAGQAAGRAAEGAKRAAEAAQAAISAANVANEASRVAANAASKAAAAAVVAGQAAARARDAAVAAGRDHTKADIARDAARQARQIAESAELAAQAADAAGRASDAAGQAASAAGSAGAHADAAATA</sequence>
<protein>
    <submittedName>
        <fullName evidence="3">ALF repeat-containing protein</fullName>
    </submittedName>
</protein>
<gene>
    <name evidence="3" type="ORF">ACFSYJ_27715</name>
</gene>
<dbReference type="RefSeq" id="WP_378214232.1">
    <property type="nucleotide sequence ID" value="NZ_JBHSBK010000016.1"/>
</dbReference>
<evidence type="ECO:0000256" key="1">
    <source>
        <dbReference type="SAM" id="MobiDB-lite"/>
    </source>
</evidence>
<evidence type="ECO:0000313" key="4">
    <source>
        <dbReference type="Proteomes" id="UP001597419"/>
    </source>
</evidence>
<keyword evidence="2" id="KW-0732">Signal</keyword>
<accession>A0ABW5GNL2</accession>
<evidence type="ECO:0000256" key="2">
    <source>
        <dbReference type="SAM" id="SignalP"/>
    </source>
</evidence>
<comment type="caution">
    <text evidence="3">The sequence shown here is derived from an EMBL/GenBank/DDBJ whole genome shotgun (WGS) entry which is preliminary data.</text>
</comment>
<feature type="signal peptide" evidence="2">
    <location>
        <begin position="1"/>
        <end position="35"/>
    </location>
</feature>
<feature type="region of interest" description="Disordered" evidence="1">
    <location>
        <begin position="386"/>
        <end position="425"/>
    </location>
</feature>
<feature type="non-terminal residue" evidence="3">
    <location>
        <position position="425"/>
    </location>
</feature>
<proteinExistence type="predicted"/>
<feature type="compositionally biased region" description="Basic and acidic residues" evidence="1">
    <location>
        <begin position="280"/>
        <end position="299"/>
    </location>
</feature>
<evidence type="ECO:0000313" key="3">
    <source>
        <dbReference type="EMBL" id="MFD2462425.1"/>
    </source>
</evidence>
<feature type="region of interest" description="Disordered" evidence="1">
    <location>
        <begin position="280"/>
        <end position="306"/>
    </location>
</feature>
<dbReference type="Proteomes" id="UP001597419">
    <property type="component" value="Unassembled WGS sequence"/>
</dbReference>
<dbReference type="InterPro" id="IPR005506">
    <property type="entry name" value="DUF312_ALF"/>
</dbReference>
<keyword evidence="4" id="KW-1185">Reference proteome</keyword>
<name>A0ABW5GNL2_9PSEU</name>
<feature type="chain" id="PRO_5045890748" evidence="2">
    <location>
        <begin position="36"/>
        <end position="425"/>
    </location>
</feature>
<dbReference type="EMBL" id="JBHUKU010000016">
    <property type="protein sequence ID" value="MFD2462425.1"/>
    <property type="molecule type" value="Genomic_DNA"/>
</dbReference>
<dbReference type="Pfam" id="PF03752">
    <property type="entry name" value="ALF"/>
    <property type="match status" value="3"/>
</dbReference>